<name>A0A411YK18_9ACTN</name>
<dbReference type="GO" id="GO:0004190">
    <property type="term" value="F:aspartic-type endopeptidase activity"/>
    <property type="evidence" value="ECO:0007669"/>
    <property type="project" value="InterPro"/>
</dbReference>
<dbReference type="EMBL" id="CP036402">
    <property type="protein sequence ID" value="QBI21554.1"/>
    <property type="molecule type" value="Genomic_DNA"/>
</dbReference>
<dbReference type="PANTHER" id="PTHR30487">
    <property type="entry name" value="TYPE 4 PREPILIN-LIKE PROTEINS LEADER PEPTIDE-PROCESSING ENZYME"/>
    <property type="match status" value="1"/>
</dbReference>
<feature type="transmembrane region" description="Helical" evidence="7">
    <location>
        <begin position="100"/>
        <end position="120"/>
    </location>
</feature>
<evidence type="ECO:0000313" key="10">
    <source>
        <dbReference type="EMBL" id="QBI21554.1"/>
    </source>
</evidence>
<evidence type="ECO:0000256" key="2">
    <source>
        <dbReference type="ARBA" id="ARBA00005801"/>
    </source>
</evidence>
<dbReference type="Pfam" id="PF06750">
    <property type="entry name" value="A24_N_bact"/>
    <property type="match status" value="1"/>
</dbReference>
<proteinExistence type="inferred from homology"/>
<evidence type="ECO:0000313" key="11">
    <source>
        <dbReference type="Proteomes" id="UP000291469"/>
    </source>
</evidence>
<accession>A0A411YK18</accession>
<dbReference type="OrthoDB" id="2087435at2"/>
<dbReference type="GO" id="GO:0006465">
    <property type="term" value="P:signal peptide processing"/>
    <property type="evidence" value="ECO:0007669"/>
    <property type="project" value="TreeGrafter"/>
</dbReference>
<evidence type="ECO:0000256" key="7">
    <source>
        <dbReference type="SAM" id="Phobius"/>
    </source>
</evidence>
<dbReference type="RefSeq" id="WP_131156546.1">
    <property type="nucleotide sequence ID" value="NZ_CP036402.1"/>
</dbReference>
<feature type="transmembrane region" description="Helical" evidence="7">
    <location>
        <begin position="6"/>
        <end position="27"/>
    </location>
</feature>
<dbReference type="InterPro" id="IPR050882">
    <property type="entry name" value="Prepilin_peptidase/N-MTase"/>
</dbReference>
<keyword evidence="5 7" id="KW-1133">Transmembrane helix</keyword>
<reference evidence="10 11" key="1">
    <citation type="submission" date="2019-01" db="EMBL/GenBank/DDBJ databases">
        <title>Egibacter rhizosphaerae EGI 80759T.</title>
        <authorList>
            <person name="Chen D.-D."/>
            <person name="Tian Y."/>
            <person name="Jiao J.-Y."/>
            <person name="Zhang X.-T."/>
            <person name="Zhang Y.-G."/>
            <person name="Zhang Y."/>
            <person name="Xiao M."/>
            <person name="Shu W.-S."/>
            <person name="Li W.-J."/>
        </authorList>
    </citation>
    <scope>NUCLEOTIDE SEQUENCE [LARGE SCALE GENOMIC DNA]</scope>
    <source>
        <strain evidence="10 11">EGI 80759</strain>
    </source>
</reference>
<organism evidence="10 11">
    <name type="scientific">Egibacter rhizosphaerae</name>
    <dbReference type="NCBI Taxonomy" id="1670831"/>
    <lineage>
        <taxon>Bacteria</taxon>
        <taxon>Bacillati</taxon>
        <taxon>Actinomycetota</taxon>
        <taxon>Nitriliruptoria</taxon>
        <taxon>Egibacterales</taxon>
        <taxon>Egibacteraceae</taxon>
        <taxon>Egibacter</taxon>
    </lineage>
</organism>
<evidence type="ECO:0000256" key="4">
    <source>
        <dbReference type="ARBA" id="ARBA00022692"/>
    </source>
</evidence>
<evidence type="ECO:0000259" key="8">
    <source>
        <dbReference type="Pfam" id="PF01478"/>
    </source>
</evidence>
<feature type="transmembrane region" description="Helical" evidence="7">
    <location>
        <begin position="229"/>
        <end position="251"/>
    </location>
</feature>
<keyword evidence="3" id="KW-1003">Cell membrane</keyword>
<dbReference type="GO" id="GO:0005886">
    <property type="term" value="C:plasma membrane"/>
    <property type="evidence" value="ECO:0007669"/>
    <property type="project" value="UniProtKB-SubCell"/>
</dbReference>
<dbReference type="Gene3D" id="1.20.120.1220">
    <property type="match status" value="1"/>
</dbReference>
<dbReference type="Proteomes" id="UP000291469">
    <property type="component" value="Chromosome"/>
</dbReference>
<dbReference type="PANTHER" id="PTHR30487:SF0">
    <property type="entry name" value="PREPILIN LEADER PEPTIDASE_N-METHYLTRANSFERASE-RELATED"/>
    <property type="match status" value="1"/>
</dbReference>
<dbReference type="AlphaFoldDB" id="A0A411YK18"/>
<keyword evidence="4 7" id="KW-0812">Transmembrane</keyword>
<evidence type="ECO:0000259" key="9">
    <source>
        <dbReference type="Pfam" id="PF06750"/>
    </source>
</evidence>
<evidence type="ECO:0000256" key="5">
    <source>
        <dbReference type="ARBA" id="ARBA00022989"/>
    </source>
</evidence>
<sequence>MTLPTVAVAVLLGLLAGSFANVAIVRVPEGGSVVRPRSACPGCDARIAPRDNVPVLSWLWLRGRCRSCAERIPVRYPLVEIGIGVLFGVVAWRVGLDPLLPAWLLFAWTLFVLAVIDLRVRRIPNRLTYPLTPVLLLLVVGGALLGGDPAGALRGVLGGVAAFAALLALALISPRGMGMGDVKLAGFIGVGLGPLGWGEVLLGVFGGFLVGGIVAIALLATGLRTRKDYVPFGPSLAAGALAALLVGEPIIDAYRAAVGM</sequence>
<dbReference type="KEGG" id="erz:ER308_19590"/>
<dbReference type="InterPro" id="IPR000045">
    <property type="entry name" value="Prepilin_IV_endopep_pep"/>
</dbReference>
<dbReference type="InterPro" id="IPR010627">
    <property type="entry name" value="Prepilin_pept_A24_N"/>
</dbReference>
<feature type="domain" description="Prepilin peptidase A24 N-terminal" evidence="9">
    <location>
        <begin position="11"/>
        <end position="93"/>
    </location>
</feature>
<evidence type="ECO:0000256" key="3">
    <source>
        <dbReference type="ARBA" id="ARBA00022475"/>
    </source>
</evidence>
<feature type="transmembrane region" description="Helical" evidence="7">
    <location>
        <begin position="152"/>
        <end position="172"/>
    </location>
</feature>
<gene>
    <name evidence="10" type="ORF">ER308_19590</name>
</gene>
<keyword evidence="6 7" id="KW-0472">Membrane</keyword>
<comment type="subcellular location">
    <subcellularLocation>
        <location evidence="1">Cell membrane</location>
        <topology evidence="1">Multi-pass membrane protein</topology>
    </subcellularLocation>
</comment>
<protein>
    <submittedName>
        <fullName evidence="10">Prepilin peptidase</fullName>
    </submittedName>
</protein>
<feature type="transmembrane region" description="Helical" evidence="7">
    <location>
        <begin position="127"/>
        <end position="146"/>
    </location>
</feature>
<feature type="transmembrane region" description="Helical" evidence="7">
    <location>
        <begin position="74"/>
        <end position="94"/>
    </location>
</feature>
<keyword evidence="11" id="KW-1185">Reference proteome</keyword>
<feature type="domain" description="Prepilin type IV endopeptidase peptidase" evidence="8">
    <location>
        <begin position="104"/>
        <end position="216"/>
    </location>
</feature>
<evidence type="ECO:0000256" key="1">
    <source>
        <dbReference type="ARBA" id="ARBA00004651"/>
    </source>
</evidence>
<evidence type="ECO:0000256" key="6">
    <source>
        <dbReference type="ARBA" id="ARBA00023136"/>
    </source>
</evidence>
<comment type="similarity">
    <text evidence="2">Belongs to the peptidase A24 family.</text>
</comment>
<dbReference type="Pfam" id="PF01478">
    <property type="entry name" value="Peptidase_A24"/>
    <property type="match status" value="1"/>
</dbReference>
<feature type="transmembrane region" description="Helical" evidence="7">
    <location>
        <begin position="184"/>
        <end position="217"/>
    </location>
</feature>